<proteinExistence type="predicted"/>
<evidence type="ECO:0000256" key="1">
    <source>
        <dbReference type="SAM" id="SignalP"/>
    </source>
</evidence>
<dbReference type="AlphaFoldDB" id="A0A6M2DW63"/>
<keyword evidence="1" id="KW-0732">Signal</keyword>
<feature type="chain" id="PRO_5026808482" evidence="1">
    <location>
        <begin position="19"/>
        <end position="67"/>
    </location>
</feature>
<name>A0A6M2DW63_XENCH</name>
<organism evidence="2">
    <name type="scientific">Xenopsylla cheopis</name>
    <name type="common">Oriental rat flea</name>
    <name type="synonym">Pulex cheopis</name>
    <dbReference type="NCBI Taxonomy" id="163159"/>
    <lineage>
        <taxon>Eukaryota</taxon>
        <taxon>Metazoa</taxon>
        <taxon>Ecdysozoa</taxon>
        <taxon>Arthropoda</taxon>
        <taxon>Hexapoda</taxon>
        <taxon>Insecta</taxon>
        <taxon>Pterygota</taxon>
        <taxon>Neoptera</taxon>
        <taxon>Endopterygota</taxon>
        <taxon>Siphonaptera</taxon>
        <taxon>Pulicidae</taxon>
        <taxon>Xenopsyllinae</taxon>
        <taxon>Xenopsylla</taxon>
    </lineage>
</organism>
<evidence type="ECO:0000313" key="2">
    <source>
        <dbReference type="EMBL" id="NOV50472.1"/>
    </source>
</evidence>
<accession>A0A6M2DW63</accession>
<dbReference type="EMBL" id="GIIL01006746">
    <property type="protein sequence ID" value="NOV50472.1"/>
    <property type="molecule type" value="Transcribed_RNA"/>
</dbReference>
<feature type="signal peptide" evidence="1">
    <location>
        <begin position="1"/>
        <end position="18"/>
    </location>
</feature>
<sequence length="67" mass="7197">MLTAFFSSFLISSGFIWGSENEPYSSSTCSLFTSPLGCTMLPVLQSARIQVVPSAQPTPSPSSARHR</sequence>
<protein>
    <submittedName>
        <fullName evidence="2">Putative secreted protein</fullName>
    </submittedName>
</protein>
<reference evidence="2" key="1">
    <citation type="submission" date="2020-03" db="EMBL/GenBank/DDBJ databases">
        <title>Transcriptomic Profiling of the Digestive Tract of the Rat Flea, Xenopsylla cheopis, Following Blood Feeding and Infection with Yersinia pestis.</title>
        <authorList>
            <person name="Bland D.M."/>
            <person name="Martens C.A."/>
            <person name="Virtaneva K."/>
            <person name="Kanakabandi K."/>
            <person name="Long D."/>
            <person name="Rosenke R."/>
            <person name="Saturday G.A."/>
            <person name="Hoyt F.H."/>
            <person name="Bruno D.P."/>
            <person name="Ribeiro J.M.C."/>
            <person name="Hinnebusch J."/>
        </authorList>
    </citation>
    <scope>NUCLEOTIDE SEQUENCE</scope>
</reference>